<sequence>LLYLSSVFLVRVLKWIWRGTRISESEKSRIHDSKIFEPQPKNIIEHHDAKEQENLFRLDLQDEPVDSANAPADSVNK</sequence>
<dbReference type="EMBL" id="UINC01169533">
    <property type="protein sequence ID" value="SVD73118.1"/>
    <property type="molecule type" value="Genomic_DNA"/>
</dbReference>
<proteinExistence type="predicted"/>
<accession>A0A382XS57</accession>
<protein>
    <submittedName>
        <fullName evidence="1">Uncharacterized protein</fullName>
    </submittedName>
</protein>
<gene>
    <name evidence="1" type="ORF">METZ01_LOCUS425972</name>
</gene>
<feature type="non-terminal residue" evidence="1">
    <location>
        <position position="1"/>
    </location>
</feature>
<organism evidence="1">
    <name type="scientific">marine metagenome</name>
    <dbReference type="NCBI Taxonomy" id="408172"/>
    <lineage>
        <taxon>unclassified sequences</taxon>
        <taxon>metagenomes</taxon>
        <taxon>ecological metagenomes</taxon>
    </lineage>
</organism>
<name>A0A382XS57_9ZZZZ</name>
<reference evidence="1" key="1">
    <citation type="submission" date="2018-05" db="EMBL/GenBank/DDBJ databases">
        <authorList>
            <person name="Lanie J.A."/>
            <person name="Ng W.-L."/>
            <person name="Kazmierczak K.M."/>
            <person name="Andrzejewski T.M."/>
            <person name="Davidsen T.M."/>
            <person name="Wayne K.J."/>
            <person name="Tettelin H."/>
            <person name="Glass J.I."/>
            <person name="Rusch D."/>
            <person name="Podicherti R."/>
            <person name="Tsui H.-C.T."/>
            <person name="Winkler M.E."/>
        </authorList>
    </citation>
    <scope>NUCLEOTIDE SEQUENCE</scope>
</reference>
<dbReference type="AlphaFoldDB" id="A0A382XS57"/>
<evidence type="ECO:0000313" key="1">
    <source>
        <dbReference type="EMBL" id="SVD73118.1"/>
    </source>
</evidence>